<feature type="region of interest" description="Disordered" evidence="1">
    <location>
        <begin position="188"/>
        <end position="240"/>
    </location>
</feature>
<feature type="compositionally biased region" description="Basic residues" evidence="1">
    <location>
        <begin position="195"/>
        <end position="208"/>
    </location>
</feature>
<keyword evidence="4" id="KW-1185">Reference proteome</keyword>
<gene>
    <name evidence="3" type="ORF">AFUS01_LOCUS28977</name>
</gene>
<feature type="region of interest" description="Disordered" evidence="1">
    <location>
        <begin position="271"/>
        <end position="334"/>
    </location>
</feature>
<dbReference type="InterPro" id="IPR013087">
    <property type="entry name" value="Znf_C2H2_type"/>
</dbReference>
<feature type="region of interest" description="Disordered" evidence="1">
    <location>
        <begin position="1"/>
        <end position="56"/>
    </location>
</feature>
<evidence type="ECO:0000313" key="3">
    <source>
        <dbReference type="EMBL" id="CAG7818473.1"/>
    </source>
</evidence>
<dbReference type="PANTHER" id="PTHR21354">
    <property type="entry name" value="ZINC FINGER PROTEIN 511"/>
    <property type="match status" value="1"/>
</dbReference>
<reference evidence="3" key="1">
    <citation type="submission" date="2021-06" db="EMBL/GenBank/DDBJ databases">
        <authorList>
            <person name="Hodson N. C."/>
            <person name="Mongue J. A."/>
            <person name="Jaron S. K."/>
        </authorList>
    </citation>
    <scope>NUCLEOTIDE SEQUENCE</scope>
</reference>
<proteinExistence type="predicted"/>
<dbReference type="Proteomes" id="UP000708208">
    <property type="component" value="Unassembled WGS sequence"/>
</dbReference>
<evidence type="ECO:0000259" key="2">
    <source>
        <dbReference type="PROSITE" id="PS00028"/>
    </source>
</evidence>
<dbReference type="SMART" id="SM00355">
    <property type="entry name" value="ZnF_C2H2"/>
    <property type="match status" value="3"/>
</dbReference>
<dbReference type="AlphaFoldDB" id="A0A8J2PE76"/>
<feature type="domain" description="C2H2-type" evidence="2">
    <location>
        <begin position="149"/>
        <end position="172"/>
    </location>
</feature>
<comment type="caution">
    <text evidence="3">The sequence shown here is derived from an EMBL/GenBank/DDBJ whole genome shotgun (WGS) entry which is preliminary data.</text>
</comment>
<dbReference type="InterPro" id="IPR039258">
    <property type="entry name" value="ZNF511"/>
</dbReference>
<feature type="domain" description="C2H2-type" evidence="2">
    <location>
        <begin position="85"/>
        <end position="108"/>
    </location>
</feature>
<protein>
    <recommendedName>
        <fullName evidence="2">C2H2-type domain-containing protein</fullName>
    </recommendedName>
</protein>
<dbReference type="PANTHER" id="PTHR21354:SF0">
    <property type="entry name" value="ZINC FINGER PROTEIN 511"/>
    <property type="match status" value="1"/>
</dbReference>
<sequence length="334" mass="37133">MEVVPEGEQQPCLAGEPSGSGDPAVTTSPSVDSDEETRHLRKRKGETELDNEEGNVPVGEDRRITLSTEEFVDALLNQKKKEYSCQDAHCSRTFPSIEDYNAHYMSKHMHKCSVCKRQLPGAHLLELHVLEIHDTLFSLMAERKAMFACLAEECPEKFLTAAERYSHFHGNHKHHELFPAFRHFQNVSENSNGRQPKKGSKPSNKNRNKKSENATDMELVDDDKAVSSSVTSKSEGDGVMDVQTPTMEIKQPTKGDLKSNAKKVNTKTDIKFGRHATPFRPWHASSGEKAPKPGNSMDLSSFKDILDSTSELSESTGLKNGNTVDCSSVTTTKE</sequence>
<name>A0A8J2PE76_9HEXA</name>
<dbReference type="EMBL" id="CAJVCH010421826">
    <property type="protein sequence ID" value="CAG7818473.1"/>
    <property type="molecule type" value="Genomic_DNA"/>
</dbReference>
<accession>A0A8J2PE76</accession>
<feature type="domain" description="C2H2-type" evidence="2">
    <location>
        <begin position="112"/>
        <end position="133"/>
    </location>
</feature>
<feature type="compositionally biased region" description="Polar residues" evidence="1">
    <location>
        <begin position="307"/>
        <end position="334"/>
    </location>
</feature>
<evidence type="ECO:0000313" key="4">
    <source>
        <dbReference type="Proteomes" id="UP000708208"/>
    </source>
</evidence>
<evidence type="ECO:0000256" key="1">
    <source>
        <dbReference type="SAM" id="MobiDB-lite"/>
    </source>
</evidence>
<dbReference type="PROSITE" id="PS00028">
    <property type="entry name" value="ZINC_FINGER_C2H2_1"/>
    <property type="match status" value="3"/>
</dbReference>
<dbReference type="OrthoDB" id="18440at2759"/>
<organism evidence="3 4">
    <name type="scientific">Allacma fusca</name>
    <dbReference type="NCBI Taxonomy" id="39272"/>
    <lineage>
        <taxon>Eukaryota</taxon>
        <taxon>Metazoa</taxon>
        <taxon>Ecdysozoa</taxon>
        <taxon>Arthropoda</taxon>
        <taxon>Hexapoda</taxon>
        <taxon>Collembola</taxon>
        <taxon>Symphypleona</taxon>
        <taxon>Sminthuridae</taxon>
        <taxon>Allacma</taxon>
    </lineage>
</organism>